<name>A0A6N8FID4_9BACI</name>
<feature type="transmembrane region" description="Helical" evidence="1">
    <location>
        <begin position="75"/>
        <end position="95"/>
    </location>
</feature>
<dbReference type="EMBL" id="WOCA01000002">
    <property type="protein sequence ID" value="MUK87519.1"/>
    <property type="molecule type" value="Genomic_DNA"/>
</dbReference>
<reference evidence="2 3" key="1">
    <citation type="submission" date="2019-11" db="EMBL/GenBank/DDBJ databases">
        <authorList>
            <person name="Li X."/>
        </authorList>
    </citation>
    <scope>NUCLEOTIDE SEQUENCE [LARGE SCALE GENOMIC DNA]</scope>
    <source>
        <strain evidence="2 3">L9</strain>
    </source>
</reference>
<dbReference type="AlphaFoldDB" id="A0A6N8FID4"/>
<keyword evidence="1" id="KW-1133">Transmembrane helix</keyword>
<feature type="transmembrane region" description="Helical" evidence="1">
    <location>
        <begin position="9"/>
        <end position="33"/>
    </location>
</feature>
<dbReference type="Proteomes" id="UP000469125">
    <property type="component" value="Unassembled WGS sequence"/>
</dbReference>
<keyword evidence="1" id="KW-0812">Transmembrane</keyword>
<evidence type="ECO:0000313" key="3">
    <source>
        <dbReference type="Proteomes" id="UP000469125"/>
    </source>
</evidence>
<accession>A0A6N8FID4</accession>
<gene>
    <name evidence="2" type="ORF">GMD78_03775</name>
</gene>
<keyword evidence="1" id="KW-0472">Membrane</keyword>
<proteinExistence type="predicted"/>
<evidence type="ECO:0000256" key="1">
    <source>
        <dbReference type="SAM" id="Phobius"/>
    </source>
</evidence>
<keyword evidence="3" id="KW-1185">Reference proteome</keyword>
<organism evidence="2 3">
    <name type="scientific">Ornithinibacillus caprae</name>
    <dbReference type="NCBI Taxonomy" id="2678566"/>
    <lineage>
        <taxon>Bacteria</taxon>
        <taxon>Bacillati</taxon>
        <taxon>Bacillota</taxon>
        <taxon>Bacilli</taxon>
        <taxon>Bacillales</taxon>
        <taxon>Bacillaceae</taxon>
        <taxon>Ornithinibacillus</taxon>
    </lineage>
</organism>
<feature type="transmembrane region" description="Helical" evidence="1">
    <location>
        <begin position="39"/>
        <end position="63"/>
    </location>
</feature>
<comment type="caution">
    <text evidence="2">The sequence shown here is derived from an EMBL/GenBank/DDBJ whole genome shotgun (WGS) entry which is preliminary data.</text>
</comment>
<dbReference type="RefSeq" id="WP_155667285.1">
    <property type="nucleotide sequence ID" value="NZ_WOCA01000002.1"/>
</dbReference>
<sequence>MNRIVRKLLILLISIIILFLATEWIVKGVLYLLFQSHTYITFVAPILHFTKYFAIAIVLLLLFKKYVRLTPVGRKLIPIFLVLSIVMILITSLWFQAANEEKIVRNRIVWHDVKSWDEVEYVETEIYHEEKIFTERDNPFESSSVIANYNIHFQDGSVINVWSDVSSIYELHQFVLENDIEVKHLTDTEHFNQNFSYYFKESLPKAQYIFGVE</sequence>
<protein>
    <submittedName>
        <fullName evidence="2">Uncharacterized protein</fullName>
    </submittedName>
</protein>
<evidence type="ECO:0000313" key="2">
    <source>
        <dbReference type="EMBL" id="MUK87519.1"/>
    </source>
</evidence>